<gene>
    <name evidence="7" type="ORF">B0T24DRAFT_627595</name>
</gene>
<dbReference type="InterPro" id="IPR026569">
    <property type="entry name" value="Ribosomal_bL28"/>
</dbReference>
<protein>
    <recommendedName>
        <fullName evidence="4">Large ribosomal subunit protein bL28m</fullName>
    </recommendedName>
</protein>
<feature type="region of interest" description="Disordered" evidence="6">
    <location>
        <begin position="252"/>
        <end position="274"/>
    </location>
</feature>
<evidence type="ECO:0000256" key="2">
    <source>
        <dbReference type="ARBA" id="ARBA00022980"/>
    </source>
</evidence>
<evidence type="ECO:0000256" key="3">
    <source>
        <dbReference type="ARBA" id="ARBA00023274"/>
    </source>
</evidence>
<dbReference type="SUPFAM" id="SSF143800">
    <property type="entry name" value="L28p-like"/>
    <property type="match status" value="1"/>
</dbReference>
<evidence type="ECO:0000256" key="4">
    <source>
        <dbReference type="ARBA" id="ARBA00035269"/>
    </source>
</evidence>
<dbReference type="InterPro" id="IPR037147">
    <property type="entry name" value="Ribosomal_bL28_sf"/>
</dbReference>
<name>A0AAE0N4Z8_9PEZI</name>
<keyword evidence="3" id="KW-0687">Ribonucleoprotein</keyword>
<proteinExistence type="inferred from homology"/>
<dbReference type="EMBL" id="JAULSN010000005">
    <property type="protein sequence ID" value="KAK3370992.1"/>
    <property type="molecule type" value="Genomic_DNA"/>
</dbReference>
<evidence type="ECO:0000313" key="7">
    <source>
        <dbReference type="EMBL" id="KAK3370992.1"/>
    </source>
</evidence>
<dbReference type="FunFam" id="2.30.170.40:FF:000003">
    <property type="entry name" value="54S ribosomal protein L24"/>
    <property type="match status" value="1"/>
</dbReference>
<evidence type="ECO:0000256" key="1">
    <source>
        <dbReference type="ARBA" id="ARBA00008760"/>
    </source>
</evidence>
<sequence length="274" mass="29703">MASSLLSLGPCLRSSALTTSTTAAPGTSAGRALFSTTSSALRRYGDGRNDKGWRKQKVYGSTLPLPSATAAELTIPPYPYGPNAVYRQSNAGLYGGQRIQFGNNVSEKHGVKTRRDWRVNVQRHSLFSAGLGQMVRVRTTTRVLRTVDKVGGLDAYLLGIKAARLKELGPYGWRLRWRLMQSPRIAQQYEDQRLALGLPARGLPASALAELEMMGKKAAAEQLLGETDAMLANGDEFAIGEDLELLGEAEAEVPAGNGFMHEEPADKSQSLRPE</sequence>
<dbReference type="AlphaFoldDB" id="A0AAE0N4Z8"/>
<evidence type="ECO:0000313" key="8">
    <source>
        <dbReference type="Proteomes" id="UP001287356"/>
    </source>
</evidence>
<keyword evidence="2" id="KW-0689">Ribosomal protein</keyword>
<dbReference type="Pfam" id="PF00830">
    <property type="entry name" value="Ribosomal_L28"/>
    <property type="match status" value="1"/>
</dbReference>
<dbReference type="InterPro" id="IPR034704">
    <property type="entry name" value="Ribosomal_bL28/bL31-like_sf"/>
</dbReference>
<comment type="caution">
    <text evidence="7">The sequence shown here is derived from an EMBL/GenBank/DDBJ whole genome shotgun (WGS) entry which is preliminary data.</text>
</comment>
<reference evidence="7" key="2">
    <citation type="submission" date="2023-06" db="EMBL/GenBank/DDBJ databases">
        <authorList>
            <consortium name="Lawrence Berkeley National Laboratory"/>
            <person name="Haridas S."/>
            <person name="Hensen N."/>
            <person name="Bonometti L."/>
            <person name="Westerberg I."/>
            <person name="Brannstrom I.O."/>
            <person name="Guillou S."/>
            <person name="Cros-Aarteil S."/>
            <person name="Calhoun S."/>
            <person name="Kuo A."/>
            <person name="Mondo S."/>
            <person name="Pangilinan J."/>
            <person name="Riley R."/>
            <person name="Labutti K."/>
            <person name="Andreopoulos B."/>
            <person name="Lipzen A."/>
            <person name="Chen C."/>
            <person name="Yanf M."/>
            <person name="Daum C."/>
            <person name="Ng V."/>
            <person name="Clum A."/>
            <person name="Steindorff A."/>
            <person name="Ohm R."/>
            <person name="Martin F."/>
            <person name="Silar P."/>
            <person name="Natvig D."/>
            <person name="Lalanne C."/>
            <person name="Gautier V."/>
            <person name="Ament-Velasquez S.L."/>
            <person name="Kruys A."/>
            <person name="Hutchinson M.I."/>
            <person name="Powell A.J."/>
            <person name="Barry K."/>
            <person name="Miller A.N."/>
            <person name="Grigoriev I.V."/>
            <person name="Debuchy R."/>
            <person name="Gladieux P."/>
            <person name="Thoren M.H."/>
            <person name="Johannesson H."/>
        </authorList>
    </citation>
    <scope>NUCLEOTIDE SEQUENCE</scope>
    <source>
        <strain evidence="7">CBS 958.72</strain>
    </source>
</reference>
<dbReference type="PANTHER" id="PTHR13528:SF2">
    <property type="entry name" value="LARGE RIBOSOMAL SUBUNIT PROTEIN BL28M"/>
    <property type="match status" value="1"/>
</dbReference>
<comment type="function">
    <text evidence="5">Component of the mitochondrial ribosome (mitoribosome), a dedicated translation machinery responsible for the synthesis of mitochondrial genome-encoded proteins, including at least some of the essential transmembrane subunits of the mitochondrial respiratory chain. The mitoribosomes are attached to the mitochondrial inner membrane and translation products are cotranslationally integrated into the membrane.</text>
</comment>
<dbReference type="Proteomes" id="UP001287356">
    <property type="component" value="Unassembled WGS sequence"/>
</dbReference>
<organism evidence="7 8">
    <name type="scientific">Lasiosphaeria ovina</name>
    <dbReference type="NCBI Taxonomy" id="92902"/>
    <lineage>
        <taxon>Eukaryota</taxon>
        <taxon>Fungi</taxon>
        <taxon>Dikarya</taxon>
        <taxon>Ascomycota</taxon>
        <taxon>Pezizomycotina</taxon>
        <taxon>Sordariomycetes</taxon>
        <taxon>Sordariomycetidae</taxon>
        <taxon>Sordariales</taxon>
        <taxon>Lasiosphaeriaceae</taxon>
        <taxon>Lasiosphaeria</taxon>
    </lineage>
</organism>
<dbReference type="Gene3D" id="2.30.170.40">
    <property type="entry name" value="Ribosomal protein L28/L24"/>
    <property type="match status" value="1"/>
</dbReference>
<comment type="similarity">
    <text evidence="1">Belongs to the bacterial ribosomal protein bL28 family.</text>
</comment>
<keyword evidence="8" id="KW-1185">Reference proteome</keyword>
<reference evidence="7" key="1">
    <citation type="journal article" date="2023" name="Mol. Phylogenet. Evol.">
        <title>Genome-scale phylogeny and comparative genomics of the fungal order Sordariales.</title>
        <authorList>
            <person name="Hensen N."/>
            <person name="Bonometti L."/>
            <person name="Westerberg I."/>
            <person name="Brannstrom I.O."/>
            <person name="Guillou S."/>
            <person name="Cros-Aarteil S."/>
            <person name="Calhoun S."/>
            <person name="Haridas S."/>
            <person name="Kuo A."/>
            <person name="Mondo S."/>
            <person name="Pangilinan J."/>
            <person name="Riley R."/>
            <person name="LaButti K."/>
            <person name="Andreopoulos B."/>
            <person name="Lipzen A."/>
            <person name="Chen C."/>
            <person name="Yan M."/>
            <person name="Daum C."/>
            <person name="Ng V."/>
            <person name="Clum A."/>
            <person name="Steindorff A."/>
            <person name="Ohm R.A."/>
            <person name="Martin F."/>
            <person name="Silar P."/>
            <person name="Natvig D.O."/>
            <person name="Lalanne C."/>
            <person name="Gautier V."/>
            <person name="Ament-Velasquez S.L."/>
            <person name="Kruys A."/>
            <person name="Hutchinson M.I."/>
            <person name="Powell A.J."/>
            <person name="Barry K."/>
            <person name="Miller A.N."/>
            <person name="Grigoriev I.V."/>
            <person name="Debuchy R."/>
            <person name="Gladieux P."/>
            <person name="Hiltunen Thoren M."/>
            <person name="Johannesson H."/>
        </authorList>
    </citation>
    <scope>NUCLEOTIDE SEQUENCE</scope>
    <source>
        <strain evidence="7">CBS 958.72</strain>
    </source>
</reference>
<dbReference type="GO" id="GO:0005762">
    <property type="term" value="C:mitochondrial large ribosomal subunit"/>
    <property type="evidence" value="ECO:0007669"/>
    <property type="project" value="TreeGrafter"/>
</dbReference>
<dbReference type="GO" id="GO:0003735">
    <property type="term" value="F:structural constituent of ribosome"/>
    <property type="evidence" value="ECO:0007669"/>
    <property type="project" value="InterPro"/>
</dbReference>
<evidence type="ECO:0000256" key="5">
    <source>
        <dbReference type="ARBA" id="ARBA00037226"/>
    </source>
</evidence>
<accession>A0AAE0N4Z8</accession>
<evidence type="ECO:0000256" key="6">
    <source>
        <dbReference type="SAM" id="MobiDB-lite"/>
    </source>
</evidence>
<dbReference type="PANTHER" id="PTHR13528">
    <property type="entry name" value="39S RIBOSOMAL PROTEIN L28, MITOCHONDRIAL"/>
    <property type="match status" value="1"/>
</dbReference>